<sequence length="140" mass="15461">MVVVVKEVEEEKVVVVEVVVVVEEEEEEEVVVEVVVVEEEEEEEEVVVVGGRRRRRRYGSRLSVGIRASVGDQGENSAAGVAPKELVMHGGDAVVPCLEREDYALWAINMKVAMEVAEIWEEVGSGGAKYENGAEKYTKD</sequence>
<comment type="caution">
    <text evidence="1">The sequence shown here is derived from an EMBL/GenBank/DDBJ whole genome shotgun (WGS) entry which is preliminary data.</text>
</comment>
<protein>
    <recommendedName>
        <fullName evidence="3">DUF4219 domain-containing protein</fullName>
    </recommendedName>
</protein>
<reference evidence="1" key="1">
    <citation type="submission" date="2023-07" db="EMBL/GenBank/DDBJ databases">
        <title>A chromosome-level genome assembly of Lolium multiflorum.</title>
        <authorList>
            <person name="Chen Y."/>
            <person name="Copetti D."/>
            <person name="Kolliker R."/>
            <person name="Studer B."/>
        </authorList>
    </citation>
    <scope>NUCLEOTIDE SEQUENCE</scope>
    <source>
        <strain evidence="1">02402/16</strain>
        <tissue evidence="1">Leaf</tissue>
    </source>
</reference>
<dbReference type="Proteomes" id="UP001231189">
    <property type="component" value="Unassembled WGS sequence"/>
</dbReference>
<gene>
    <name evidence="1" type="ORF">QYE76_028063</name>
</gene>
<name>A0AAD8QL70_LOLMU</name>
<keyword evidence="2" id="KW-1185">Reference proteome</keyword>
<organism evidence="1 2">
    <name type="scientific">Lolium multiflorum</name>
    <name type="common">Italian ryegrass</name>
    <name type="synonym">Lolium perenne subsp. multiflorum</name>
    <dbReference type="NCBI Taxonomy" id="4521"/>
    <lineage>
        <taxon>Eukaryota</taxon>
        <taxon>Viridiplantae</taxon>
        <taxon>Streptophyta</taxon>
        <taxon>Embryophyta</taxon>
        <taxon>Tracheophyta</taxon>
        <taxon>Spermatophyta</taxon>
        <taxon>Magnoliopsida</taxon>
        <taxon>Liliopsida</taxon>
        <taxon>Poales</taxon>
        <taxon>Poaceae</taxon>
        <taxon>BOP clade</taxon>
        <taxon>Pooideae</taxon>
        <taxon>Poodae</taxon>
        <taxon>Poeae</taxon>
        <taxon>Poeae Chloroplast Group 2 (Poeae type)</taxon>
        <taxon>Loliodinae</taxon>
        <taxon>Loliinae</taxon>
        <taxon>Lolium</taxon>
    </lineage>
</organism>
<evidence type="ECO:0000313" key="1">
    <source>
        <dbReference type="EMBL" id="KAK1604390.1"/>
    </source>
</evidence>
<dbReference type="EMBL" id="JAUUTY010000007">
    <property type="protein sequence ID" value="KAK1604390.1"/>
    <property type="molecule type" value="Genomic_DNA"/>
</dbReference>
<evidence type="ECO:0000313" key="2">
    <source>
        <dbReference type="Proteomes" id="UP001231189"/>
    </source>
</evidence>
<evidence type="ECO:0008006" key="3">
    <source>
        <dbReference type="Google" id="ProtNLM"/>
    </source>
</evidence>
<accession>A0AAD8QL70</accession>
<proteinExistence type="predicted"/>
<dbReference type="AlphaFoldDB" id="A0AAD8QL70"/>